<gene>
    <name evidence="1" type="ORF">CCMP2556_LOCUS47274</name>
</gene>
<proteinExistence type="predicted"/>
<reference evidence="1 2" key="1">
    <citation type="submission" date="2024-02" db="EMBL/GenBank/DDBJ databases">
        <authorList>
            <person name="Chen Y."/>
            <person name="Shah S."/>
            <person name="Dougan E. K."/>
            <person name="Thang M."/>
            <person name="Chan C."/>
        </authorList>
    </citation>
    <scope>NUCLEOTIDE SEQUENCE [LARGE SCALE GENOMIC DNA]</scope>
</reference>
<dbReference type="Proteomes" id="UP001642484">
    <property type="component" value="Unassembled WGS sequence"/>
</dbReference>
<evidence type="ECO:0000313" key="1">
    <source>
        <dbReference type="EMBL" id="CAK9099953.1"/>
    </source>
</evidence>
<protein>
    <submittedName>
        <fullName evidence="1">Uncharacterized protein</fullName>
    </submittedName>
</protein>
<comment type="caution">
    <text evidence="1">The sequence shown here is derived from an EMBL/GenBank/DDBJ whole genome shotgun (WGS) entry which is preliminary data.</text>
</comment>
<organism evidence="1 2">
    <name type="scientific">Durusdinium trenchii</name>
    <dbReference type="NCBI Taxonomy" id="1381693"/>
    <lineage>
        <taxon>Eukaryota</taxon>
        <taxon>Sar</taxon>
        <taxon>Alveolata</taxon>
        <taxon>Dinophyceae</taxon>
        <taxon>Suessiales</taxon>
        <taxon>Symbiodiniaceae</taxon>
        <taxon>Durusdinium</taxon>
    </lineage>
</organism>
<dbReference type="EMBL" id="CAXAMN010026017">
    <property type="protein sequence ID" value="CAK9099953.1"/>
    <property type="molecule type" value="Genomic_DNA"/>
</dbReference>
<evidence type="ECO:0000313" key="2">
    <source>
        <dbReference type="Proteomes" id="UP001642484"/>
    </source>
</evidence>
<accession>A0ABP0RJV9</accession>
<name>A0ABP0RJV9_9DINO</name>
<sequence length="138" mass="15441">MDRTKKFPQTYTGSGLVVGSTDGANRTWLWPCPQTVAKNRRSFLLDCQPMCLFSARCLPLVDRSCERRPSEPQGGQARLASVNIGIEPPNDQLNKEPVDHSLCEFFVIAHWRCVSFTCHPSCLVCSSYSSVCSDPWTL</sequence>
<keyword evidence="2" id="KW-1185">Reference proteome</keyword>